<dbReference type="InterPro" id="IPR003439">
    <property type="entry name" value="ABC_transporter-like_ATP-bd"/>
</dbReference>
<dbReference type="NCBIfam" id="NF010068">
    <property type="entry name" value="PRK13548.1"/>
    <property type="match status" value="1"/>
</dbReference>
<evidence type="ECO:0000256" key="1">
    <source>
        <dbReference type="ARBA" id="ARBA00022448"/>
    </source>
</evidence>
<accession>A0A9D2THG9</accession>
<dbReference type="Proteomes" id="UP000823854">
    <property type="component" value="Unassembled WGS sequence"/>
</dbReference>
<keyword evidence="1" id="KW-0813">Transport</keyword>
<evidence type="ECO:0000259" key="5">
    <source>
        <dbReference type="PROSITE" id="PS50893"/>
    </source>
</evidence>
<reference evidence="6" key="2">
    <citation type="submission" date="2021-04" db="EMBL/GenBank/DDBJ databases">
        <authorList>
            <person name="Gilroy R."/>
        </authorList>
    </citation>
    <scope>NUCLEOTIDE SEQUENCE</scope>
    <source>
        <strain evidence="6">CHK130-7132</strain>
    </source>
</reference>
<evidence type="ECO:0000256" key="4">
    <source>
        <dbReference type="ARBA" id="ARBA00022967"/>
    </source>
</evidence>
<dbReference type="CDD" id="cd03214">
    <property type="entry name" value="ABC_Iron-Siderophores_B12_Hemin"/>
    <property type="match status" value="1"/>
</dbReference>
<keyword evidence="2" id="KW-0547">Nucleotide-binding</keyword>
<organism evidence="6 7">
    <name type="scientific">Candidatus Brachybacterium intestinipullorum</name>
    <dbReference type="NCBI Taxonomy" id="2838512"/>
    <lineage>
        <taxon>Bacteria</taxon>
        <taxon>Bacillati</taxon>
        <taxon>Actinomycetota</taxon>
        <taxon>Actinomycetes</taxon>
        <taxon>Micrococcales</taxon>
        <taxon>Dermabacteraceae</taxon>
        <taxon>Brachybacterium</taxon>
    </lineage>
</organism>
<dbReference type="GO" id="GO:0005524">
    <property type="term" value="F:ATP binding"/>
    <property type="evidence" value="ECO:0007669"/>
    <property type="project" value="UniProtKB-KW"/>
</dbReference>
<proteinExistence type="predicted"/>
<dbReference type="InterPro" id="IPR003593">
    <property type="entry name" value="AAA+_ATPase"/>
</dbReference>
<evidence type="ECO:0000256" key="3">
    <source>
        <dbReference type="ARBA" id="ARBA00022840"/>
    </source>
</evidence>
<dbReference type="AlphaFoldDB" id="A0A9D2THG9"/>
<dbReference type="SUPFAM" id="SSF52540">
    <property type="entry name" value="P-loop containing nucleoside triphosphate hydrolases"/>
    <property type="match status" value="1"/>
</dbReference>
<dbReference type="PANTHER" id="PTHR42794:SF1">
    <property type="entry name" value="HEMIN IMPORT ATP-BINDING PROTEIN HMUV"/>
    <property type="match status" value="1"/>
</dbReference>
<sequence>MSAGEPCVRVESVGFTIDGAQLLRGVSFTASRGELVALVGPNGAGKSTMLSLLAGDLAPTDGSISLAGTAPHRWAPRELARERSVMTQSHSQTFSFTVRELVEMGRAPHEASEEDPAIIDAALVDAEVEHLEGRDVTTLSGGELARTVFARTLAQQAGIVLLDEPTAPLDLRHQEGLLRRARTLADEGRCVLVVLHDLSLAARWCDRVAVFSAGELTALGAPDEVLTAARIEEVYGQEVVVIPHPATGRPLVVPV</sequence>
<dbReference type="SMART" id="SM00382">
    <property type="entry name" value="AAA"/>
    <property type="match status" value="1"/>
</dbReference>
<name>A0A9D2THG9_9MICO</name>
<dbReference type="GO" id="GO:0016887">
    <property type="term" value="F:ATP hydrolysis activity"/>
    <property type="evidence" value="ECO:0007669"/>
    <property type="project" value="InterPro"/>
</dbReference>
<protein>
    <submittedName>
        <fullName evidence="6">Heme ABC transporter ATP-binding protein</fullName>
    </submittedName>
</protein>
<reference evidence="6" key="1">
    <citation type="journal article" date="2021" name="PeerJ">
        <title>Extensive microbial diversity within the chicken gut microbiome revealed by metagenomics and culture.</title>
        <authorList>
            <person name="Gilroy R."/>
            <person name="Ravi A."/>
            <person name="Getino M."/>
            <person name="Pursley I."/>
            <person name="Horton D.L."/>
            <person name="Alikhan N.F."/>
            <person name="Baker D."/>
            <person name="Gharbi K."/>
            <person name="Hall N."/>
            <person name="Watson M."/>
            <person name="Adriaenssens E.M."/>
            <person name="Foster-Nyarko E."/>
            <person name="Jarju S."/>
            <person name="Secka A."/>
            <person name="Antonio M."/>
            <person name="Oren A."/>
            <person name="Chaudhuri R.R."/>
            <person name="La Ragione R."/>
            <person name="Hildebrand F."/>
            <person name="Pallen M.J."/>
        </authorList>
    </citation>
    <scope>NUCLEOTIDE SEQUENCE</scope>
    <source>
        <strain evidence="6">CHK130-7132</strain>
    </source>
</reference>
<keyword evidence="3 6" id="KW-0067">ATP-binding</keyword>
<evidence type="ECO:0000313" key="6">
    <source>
        <dbReference type="EMBL" id="HJC68667.1"/>
    </source>
</evidence>
<dbReference type="EMBL" id="DWWC01000068">
    <property type="protein sequence ID" value="HJC68667.1"/>
    <property type="molecule type" value="Genomic_DNA"/>
</dbReference>
<feature type="domain" description="ABC transporter" evidence="5">
    <location>
        <begin position="8"/>
        <end position="238"/>
    </location>
</feature>
<dbReference type="InterPro" id="IPR027417">
    <property type="entry name" value="P-loop_NTPase"/>
</dbReference>
<evidence type="ECO:0000256" key="2">
    <source>
        <dbReference type="ARBA" id="ARBA00022741"/>
    </source>
</evidence>
<gene>
    <name evidence="6" type="ORF">H9932_03170</name>
</gene>
<dbReference type="Pfam" id="PF00005">
    <property type="entry name" value="ABC_tran"/>
    <property type="match status" value="1"/>
</dbReference>
<dbReference type="PROSITE" id="PS50893">
    <property type="entry name" value="ABC_TRANSPORTER_2"/>
    <property type="match status" value="1"/>
</dbReference>
<dbReference type="PANTHER" id="PTHR42794">
    <property type="entry name" value="HEMIN IMPORT ATP-BINDING PROTEIN HMUV"/>
    <property type="match status" value="1"/>
</dbReference>
<dbReference type="Gene3D" id="3.40.50.300">
    <property type="entry name" value="P-loop containing nucleotide triphosphate hydrolases"/>
    <property type="match status" value="1"/>
</dbReference>
<evidence type="ECO:0000313" key="7">
    <source>
        <dbReference type="Proteomes" id="UP000823854"/>
    </source>
</evidence>
<comment type="caution">
    <text evidence="6">The sequence shown here is derived from an EMBL/GenBank/DDBJ whole genome shotgun (WGS) entry which is preliminary data.</text>
</comment>
<keyword evidence="4" id="KW-1278">Translocase</keyword>